<name>A0AAN8G9M8_TRICO</name>
<evidence type="ECO:0000313" key="3">
    <source>
        <dbReference type="EMBL" id="KAK5979853.1"/>
    </source>
</evidence>
<dbReference type="AlphaFoldDB" id="A0AAN8G9M8"/>
<protein>
    <submittedName>
        <fullName evidence="3">Uncharacterized protein</fullName>
    </submittedName>
</protein>
<gene>
    <name evidence="2" type="ORF">GCK32_001769</name>
    <name evidence="3" type="ORF">GCK32_001831</name>
</gene>
<dbReference type="Proteomes" id="UP001331761">
    <property type="component" value="Unassembled WGS sequence"/>
</dbReference>
<evidence type="ECO:0000313" key="4">
    <source>
        <dbReference type="Proteomes" id="UP001331761"/>
    </source>
</evidence>
<organism evidence="3 4">
    <name type="scientific">Trichostrongylus colubriformis</name>
    <name type="common">Black scour worm</name>
    <dbReference type="NCBI Taxonomy" id="6319"/>
    <lineage>
        <taxon>Eukaryota</taxon>
        <taxon>Metazoa</taxon>
        <taxon>Ecdysozoa</taxon>
        <taxon>Nematoda</taxon>
        <taxon>Chromadorea</taxon>
        <taxon>Rhabditida</taxon>
        <taxon>Rhabditina</taxon>
        <taxon>Rhabditomorpha</taxon>
        <taxon>Strongyloidea</taxon>
        <taxon>Trichostrongylidae</taxon>
        <taxon>Trichostrongylus</taxon>
    </lineage>
</organism>
<accession>A0AAN8G9M8</accession>
<evidence type="ECO:0000256" key="1">
    <source>
        <dbReference type="SAM" id="MobiDB-lite"/>
    </source>
</evidence>
<reference evidence="3 4" key="1">
    <citation type="submission" date="2019-10" db="EMBL/GenBank/DDBJ databases">
        <title>Assembly and Annotation for the nematode Trichostrongylus colubriformis.</title>
        <authorList>
            <person name="Martin J."/>
        </authorList>
    </citation>
    <scope>NUCLEOTIDE SEQUENCE [LARGE SCALE GENOMIC DNA]</scope>
    <source>
        <strain evidence="3">G859</strain>
        <tissue evidence="3">Whole worm</tissue>
    </source>
</reference>
<dbReference type="EMBL" id="WIXE01007933">
    <property type="protein sequence ID" value="KAK5979853.1"/>
    <property type="molecule type" value="Genomic_DNA"/>
</dbReference>
<feature type="region of interest" description="Disordered" evidence="1">
    <location>
        <begin position="103"/>
        <end position="123"/>
    </location>
</feature>
<sequence length="263" mass="30163">MKRQAYNPSGILDIVKLLSKTMGDGGGPGGCIKFPACVLAQKKRRKRHAERMEQYHKQVAVHKQAVKEHEELHIRQKRQFFSPDAGAGCVPCPAWVTLALASRKKRSTNSSEESEEELHPKMSLSEAIADIRRKAGYKLGFDDGEESPRRRQGKCDQTDDCLNEVEYAIFKKVYHNTRVKRETFKHRKCERCGSGFDGKRVKRNFGAPTINASEQNCIAFPQCRHRVKRNLFQDCNICTPDISRRRRRKKRSGNLPQCYPCRG</sequence>
<dbReference type="EMBL" id="WIXE01017461">
    <property type="protein sequence ID" value="KAK5971728.1"/>
    <property type="molecule type" value="Genomic_DNA"/>
</dbReference>
<keyword evidence="4" id="KW-1185">Reference proteome</keyword>
<comment type="caution">
    <text evidence="3">The sequence shown here is derived from an EMBL/GenBank/DDBJ whole genome shotgun (WGS) entry which is preliminary data.</text>
</comment>
<evidence type="ECO:0000313" key="2">
    <source>
        <dbReference type="EMBL" id="KAK5971728.1"/>
    </source>
</evidence>
<proteinExistence type="predicted"/>